<accession>A0A0Q3QU74</accession>
<dbReference type="Proteomes" id="UP000050996">
    <property type="component" value="Unassembled WGS sequence"/>
</dbReference>
<feature type="compositionally biased region" description="Basic residues" evidence="1">
    <location>
        <begin position="58"/>
        <end position="67"/>
    </location>
</feature>
<protein>
    <submittedName>
        <fullName evidence="2">Uncharacterized protein</fullName>
    </submittedName>
</protein>
<evidence type="ECO:0000256" key="1">
    <source>
        <dbReference type="SAM" id="MobiDB-lite"/>
    </source>
</evidence>
<name>A0A0Q3QU74_9BACI</name>
<sequence length="67" mass="7642">MHPDFSRKKDLSIGQNPPKSERNRLIEGFYKINSDLNPNRKSKETEGVPIVNSGHPSSVHRKTVPFK</sequence>
<dbReference type="STRING" id="1637975.AN957_23835"/>
<feature type="compositionally biased region" description="Basic and acidic residues" evidence="1">
    <location>
        <begin position="1"/>
        <end position="11"/>
    </location>
</feature>
<organism evidence="2 3">
    <name type="scientific">Cytobacillus solani</name>
    <dbReference type="NCBI Taxonomy" id="1637975"/>
    <lineage>
        <taxon>Bacteria</taxon>
        <taxon>Bacillati</taxon>
        <taxon>Bacillota</taxon>
        <taxon>Bacilli</taxon>
        <taxon>Bacillales</taxon>
        <taxon>Bacillaceae</taxon>
        <taxon>Cytobacillus</taxon>
    </lineage>
</organism>
<dbReference type="AlphaFoldDB" id="A0A0Q3QU74"/>
<gene>
    <name evidence="2" type="ORF">AN957_23835</name>
</gene>
<evidence type="ECO:0000313" key="2">
    <source>
        <dbReference type="EMBL" id="KQL21294.1"/>
    </source>
</evidence>
<feature type="region of interest" description="Disordered" evidence="1">
    <location>
        <begin position="1"/>
        <end position="67"/>
    </location>
</feature>
<reference evidence="2 3" key="1">
    <citation type="submission" date="2015-09" db="EMBL/GenBank/DDBJ databases">
        <title>Genome sequencing project for genomic taxonomy and phylogenomics of Bacillus-like bacteria.</title>
        <authorList>
            <person name="Liu B."/>
            <person name="Wang J."/>
            <person name="Zhu Y."/>
            <person name="Liu G."/>
            <person name="Chen Q."/>
            <person name="Chen Z."/>
            <person name="Lan J."/>
            <person name="Che J."/>
            <person name="Ge C."/>
            <person name="Shi H."/>
            <person name="Pan Z."/>
            <person name="Liu X."/>
        </authorList>
    </citation>
    <scope>NUCLEOTIDE SEQUENCE [LARGE SCALE GENOMIC DNA]</scope>
    <source>
        <strain evidence="2 3">FJAT-18043</strain>
    </source>
</reference>
<proteinExistence type="predicted"/>
<keyword evidence="3" id="KW-1185">Reference proteome</keyword>
<comment type="caution">
    <text evidence="2">The sequence shown here is derived from an EMBL/GenBank/DDBJ whole genome shotgun (WGS) entry which is preliminary data.</text>
</comment>
<evidence type="ECO:0000313" key="3">
    <source>
        <dbReference type="Proteomes" id="UP000050996"/>
    </source>
</evidence>
<dbReference type="PATRIC" id="fig|1637975.4.peg.4796"/>
<dbReference type="EMBL" id="LJIX01000006">
    <property type="protein sequence ID" value="KQL21294.1"/>
    <property type="molecule type" value="Genomic_DNA"/>
</dbReference>